<evidence type="ECO:0000313" key="4">
    <source>
        <dbReference type="EMBL" id="KII84151.1"/>
    </source>
</evidence>
<feature type="transmembrane region" description="Helical" evidence="2">
    <location>
        <begin position="230"/>
        <end position="251"/>
    </location>
</feature>
<gene>
    <name evidence="4" type="ORF">PLICRDRAFT_371772</name>
</gene>
<feature type="region of interest" description="Disordered" evidence="1">
    <location>
        <begin position="275"/>
        <end position="296"/>
    </location>
</feature>
<dbReference type="Pfam" id="PF20152">
    <property type="entry name" value="DUF6534"/>
    <property type="match status" value="1"/>
</dbReference>
<dbReference type="OrthoDB" id="3263055at2759"/>
<feature type="transmembrane region" description="Helical" evidence="2">
    <location>
        <begin position="12"/>
        <end position="39"/>
    </location>
</feature>
<sequence>MATLGRTVTLDSTFGACLIGVIASAVLYGVTLVQTYFYYTRYQKDHVILKSLVAATVVCDSAHLVMISHTVYHYLIRGFDDRTGLRTMIWSVLLEALFTGVTGALVQIFYVHRIWRLSNRNTFLAVVILALVLATAGCGTAWVIVSMQMDTFTNLLTINPLTLSINALTAAADIIIASSLVYILLNSRTGFRRSDTMITKLVVFTVNTGLLTSLCAISSLIAIAVSPDTLIYAAFYFCIGRLYANSLLATLNARRAIRGQIYDSDMSLQSVGGKSSSIRMASPRNASAVDPSRPPHNISIQIETTKDYMDDHKSPLEALEAETTRIGTPGGGTEGKMELP</sequence>
<dbReference type="PANTHER" id="PTHR40465:SF1">
    <property type="entry name" value="DUF6534 DOMAIN-CONTAINING PROTEIN"/>
    <property type="match status" value="1"/>
</dbReference>
<feature type="transmembrane region" description="Helical" evidence="2">
    <location>
        <begin position="88"/>
        <end position="111"/>
    </location>
</feature>
<dbReference type="HOGENOM" id="CLU_046025_5_4_1"/>
<reference evidence="4 5" key="1">
    <citation type="submission" date="2014-06" db="EMBL/GenBank/DDBJ databases">
        <title>Evolutionary Origins and Diversification of the Mycorrhizal Mutualists.</title>
        <authorList>
            <consortium name="DOE Joint Genome Institute"/>
            <consortium name="Mycorrhizal Genomics Consortium"/>
            <person name="Kohler A."/>
            <person name="Kuo A."/>
            <person name="Nagy L.G."/>
            <person name="Floudas D."/>
            <person name="Copeland A."/>
            <person name="Barry K.W."/>
            <person name="Cichocki N."/>
            <person name="Veneault-Fourrey C."/>
            <person name="LaButti K."/>
            <person name="Lindquist E.A."/>
            <person name="Lipzen A."/>
            <person name="Lundell T."/>
            <person name="Morin E."/>
            <person name="Murat C."/>
            <person name="Riley R."/>
            <person name="Ohm R."/>
            <person name="Sun H."/>
            <person name="Tunlid A."/>
            <person name="Henrissat B."/>
            <person name="Grigoriev I.V."/>
            <person name="Hibbett D.S."/>
            <person name="Martin F."/>
        </authorList>
    </citation>
    <scope>NUCLEOTIDE SEQUENCE [LARGE SCALE GENOMIC DNA]</scope>
    <source>
        <strain evidence="4 5">FD-325 SS-3</strain>
    </source>
</reference>
<feature type="transmembrane region" description="Helical" evidence="2">
    <location>
        <begin position="123"/>
        <end position="145"/>
    </location>
</feature>
<dbReference type="EMBL" id="KN832572">
    <property type="protein sequence ID" value="KII84151.1"/>
    <property type="molecule type" value="Genomic_DNA"/>
</dbReference>
<dbReference type="PANTHER" id="PTHR40465">
    <property type="entry name" value="CHROMOSOME 1, WHOLE GENOME SHOTGUN SEQUENCE"/>
    <property type="match status" value="1"/>
</dbReference>
<proteinExistence type="predicted"/>
<dbReference type="AlphaFoldDB" id="A0A0C9SKQ6"/>
<evidence type="ECO:0000259" key="3">
    <source>
        <dbReference type="Pfam" id="PF20152"/>
    </source>
</evidence>
<feature type="domain" description="DUF6534" evidence="3">
    <location>
        <begin position="169"/>
        <end position="255"/>
    </location>
</feature>
<keyword evidence="2" id="KW-0812">Transmembrane</keyword>
<feature type="transmembrane region" description="Helical" evidence="2">
    <location>
        <begin position="197"/>
        <end position="224"/>
    </location>
</feature>
<dbReference type="InterPro" id="IPR045339">
    <property type="entry name" value="DUF6534"/>
</dbReference>
<evidence type="ECO:0000256" key="1">
    <source>
        <dbReference type="SAM" id="MobiDB-lite"/>
    </source>
</evidence>
<accession>A0A0C9SKQ6</accession>
<keyword evidence="5" id="KW-1185">Reference proteome</keyword>
<feature type="transmembrane region" description="Helical" evidence="2">
    <location>
        <begin position="51"/>
        <end position="76"/>
    </location>
</feature>
<organism evidence="4 5">
    <name type="scientific">Plicaturopsis crispa FD-325 SS-3</name>
    <dbReference type="NCBI Taxonomy" id="944288"/>
    <lineage>
        <taxon>Eukaryota</taxon>
        <taxon>Fungi</taxon>
        <taxon>Dikarya</taxon>
        <taxon>Basidiomycota</taxon>
        <taxon>Agaricomycotina</taxon>
        <taxon>Agaricomycetes</taxon>
        <taxon>Agaricomycetidae</taxon>
        <taxon>Amylocorticiales</taxon>
        <taxon>Amylocorticiaceae</taxon>
        <taxon>Plicatura</taxon>
        <taxon>Plicaturopsis crispa</taxon>
    </lineage>
</organism>
<protein>
    <submittedName>
        <fullName evidence="4">Unplaced genomic scaffold PLICRscaffold_19, whole genome shotgun sequence</fullName>
    </submittedName>
</protein>
<evidence type="ECO:0000313" key="5">
    <source>
        <dbReference type="Proteomes" id="UP000053263"/>
    </source>
</evidence>
<feature type="region of interest" description="Disordered" evidence="1">
    <location>
        <begin position="317"/>
        <end position="340"/>
    </location>
</feature>
<feature type="transmembrane region" description="Helical" evidence="2">
    <location>
        <begin position="165"/>
        <end position="185"/>
    </location>
</feature>
<keyword evidence="2" id="KW-0472">Membrane</keyword>
<dbReference type="Proteomes" id="UP000053263">
    <property type="component" value="Unassembled WGS sequence"/>
</dbReference>
<evidence type="ECO:0000256" key="2">
    <source>
        <dbReference type="SAM" id="Phobius"/>
    </source>
</evidence>
<name>A0A0C9SKQ6_PLICR</name>
<keyword evidence="2" id="KW-1133">Transmembrane helix</keyword>